<reference evidence="9 10" key="1">
    <citation type="submission" date="2014-09" db="EMBL/GenBank/DDBJ databases">
        <authorList>
            <person name="Ellenberger Sabrina"/>
        </authorList>
    </citation>
    <scope>NUCLEOTIDE SEQUENCE [LARGE SCALE GENOMIC DNA]</scope>
    <source>
        <strain evidence="9 10">CBS 412.66</strain>
    </source>
</reference>
<keyword evidence="3 7" id="KW-0812">Transmembrane</keyword>
<dbReference type="SUPFAM" id="SSF144091">
    <property type="entry name" value="Rhomboid-like"/>
    <property type="match status" value="1"/>
</dbReference>
<organism evidence="9 10">
    <name type="scientific">Parasitella parasitica</name>
    <dbReference type="NCBI Taxonomy" id="35722"/>
    <lineage>
        <taxon>Eukaryota</taxon>
        <taxon>Fungi</taxon>
        <taxon>Fungi incertae sedis</taxon>
        <taxon>Mucoromycota</taxon>
        <taxon>Mucoromycotina</taxon>
        <taxon>Mucoromycetes</taxon>
        <taxon>Mucorales</taxon>
        <taxon>Mucorineae</taxon>
        <taxon>Mucoraceae</taxon>
        <taxon>Parasitella</taxon>
    </lineage>
</organism>
<dbReference type="Proteomes" id="UP000054107">
    <property type="component" value="Unassembled WGS sequence"/>
</dbReference>
<sequence length="289" mass="32480">MLRTRFIGLSSICKSANTKWQQRIATTRTYIRPHYYNNNNEPLSKAIQTQKNPLYQIGRNINNMDPSKVLWSVIGTNVGIYFMWQYALNAYKQFGDSHWLDTMAKHFICSQEAVHHGRYHTLLTSAFSHKSLEHLGLNMLVLYSIGQGVIEAIGASRFLILYVGAGVASSLTANGYRKYIQPWLEREKYGRSNRNANFSRGSMGASGSVMAITSFFACAYPRATFLVFFIVPMPAIAVVGLFAAYDIYKASTLEMGIVDSAAHIGGVAYGAGYWFLRVRPLLKAGRWRV</sequence>
<evidence type="ECO:0000256" key="5">
    <source>
        <dbReference type="ARBA" id="ARBA00022989"/>
    </source>
</evidence>
<gene>
    <name evidence="9" type="primary">PARPA_07292.1 scaffold 26887</name>
</gene>
<dbReference type="AlphaFoldDB" id="A0A0B7N4K4"/>
<evidence type="ECO:0000256" key="1">
    <source>
        <dbReference type="ARBA" id="ARBA00004141"/>
    </source>
</evidence>
<feature type="transmembrane region" description="Helical" evidence="7">
    <location>
        <begin position="257"/>
        <end position="276"/>
    </location>
</feature>
<dbReference type="Gene3D" id="1.20.1540.10">
    <property type="entry name" value="Rhomboid-like"/>
    <property type="match status" value="1"/>
</dbReference>
<evidence type="ECO:0000256" key="6">
    <source>
        <dbReference type="ARBA" id="ARBA00023136"/>
    </source>
</evidence>
<dbReference type="InterPro" id="IPR022764">
    <property type="entry name" value="Peptidase_S54_rhomboid_dom"/>
</dbReference>
<dbReference type="GO" id="GO:0016020">
    <property type="term" value="C:membrane"/>
    <property type="evidence" value="ECO:0007669"/>
    <property type="project" value="UniProtKB-SubCell"/>
</dbReference>
<evidence type="ECO:0000256" key="7">
    <source>
        <dbReference type="SAM" id="Phobius"/>
    </source>
</evidence>
<dbReference type="InterPro" id="IPR050925">
    <property type="entry name" value="Rhomboid_protease_S54"/>
</dbReference>
<evidence type="ECO:0000313" key="9">
    <source>
        <dbReference type="EMBL" id="CEP13243.1"/>
    </source>
</evidence>
<dbReference type="EMBL" id="LN729408">
    <property type="protein sequence ID" value="CEP13243.1"/>
    <property type="molecule type" value="Genomic_DNA"/>
</dbReference>
<comment type="similarity">
    <text evidence="2">Belongs to the peptidase S54 family.</text>
</comment>
<dbReference type="OrthoDB" id="418595at2759"/>
<comment type="subcellular location">
    <subcellularLocation>
        <location evidence="1">Membrane</location>
        <topology evidence="1">Multi-pass membrane protein</topology>
    </subcellularLocation>
</comment>
<dbReference type="PANTHER" id="PTHR43731">
    <property type="entry name" value="RHOMBOID PROTEASE"/>
    <property type="match status" value="1"/>
</dbReference>
<dbReference type="STRING" id="35722.A0A0B7N4K4"/>
<feature type="domain" description="Peptidase S54 rhomboid" evidence="8">
    <location>
        <begin position="117"/>
        <end position="278"/>
    </location>
</feature>
<keyword evidence="6 7" id="KW-0472">Membrane</keyword>
<accession>A0A0B7N4K4</accession>
<proteinExistence type="inferred from homology"/>
<feature type="transmembrane region" description="Helical" evidence="7">
    <location>
        <begin position="69"/>
        <end position="87"/>
    </location>
</feature>
<evidence type="ECO:0000259" key="8">
    <source>
        <dbReference type="Pfam" id="PF01694"/>
    </source>
</evidence>
<keyword evidence="10" id="KW-1185">Reference proteome</keyword>
<name>A0A0B7N4K4_9FUNG</name>
<dbReference type="InterPro" id="IPR035952">
    <property type="entry name" value="Rhomboid-like_sf"/>
</dbReference>
<feature type="transmembrane region" description="Helical" evidence="7">
    <location>
        <begin position="158"/>
        <end position="176"/>
    </location>
</feature>
<keyword evidence="4" id="KW-0378">Hydrolase</keyword>
<dbReference type="PANTHER" id="PTHR43731:SF14">
    <property type="entry name" value="PRESENILIN-ASSOCIATED RHOMBOID-LIKE PROTEIN, MITOCHONDRIAL"/>
    <property type="match status" value="1"/>
</dbReference>
<protein>
    <recommendedName>
        <fullName evidence="8">Peptidase S54 rhomboid domain-containing protein</fullName>
    </recommendedName>
</protein>
<evidence type="ECO:0000256" key="3">
    <source>
        <dbReference type="ARBA" id="ARBA00022692"/>
    </source>
</evidence>
<evidence type="ECO:0000313" key="10">
    <source>
        <dbReference type="Proteomes" id="UP000054107"/>
    </source>
</evidence>
<evidence type="ECO:0000256" key="2">
    <source>
        <dbReference type="ARBA" id="ARBA00009045"/>
    </source>
</evidence>
<dbReference type="Pfam" id="PF01694">
    <property type="entry name" value="Rhomboid"/>
    <property type="match status" value="1"/>
</dbReference>
<evidence type="ECO:0000256" key="4">
    <source>
        <dbReference type="ARBA" id="ARBA00022801"/>
    </source>
</evidence>
<dbReference type="GO" id="GO:0004252">
    <property type="term" value="F:serine-type endopeptidase activity"/>
    <property type="evidence" value="ECO:0007669"/>
    <property type="project" value="InterPro"/>
</dbReference>
<feature type="transmembrane region" description="Helical" evidence="7">
    <location>
        <begin position="223"/>
        <end position="245"/>
    </location>
</feature>
<keyword evidence="5 7" id="KW-1133">Transmembrane helix</keyword>